<organism evidence="1 2">
    <name type="scientific">Centaurea solstitialis</name>
    <name type="common">yellow star-thistle</name>
    <dbReference type="NCBI Taxonomy" id="347529"/>
    <lineage>
        <taxon>Eukaryota</taxon>
        <taxon>Viridiplantae</taxon>
        <taxon>Streptophyta</taxon>
        <taxon>Embryophyta</taxon>
        <taxon>Tracheophyta</taxon>
        <taxon>Spermatophyta</taxon>
        <taxon>Magnoliopsida</taxon>
        <taxon>eudicotyledons</taxon>
        <taxon>Gunneridae</taxon>
        <taxon>Pentapetalae</taxon>
        <taxon>asterids</taxon>
        <taxon>campanulids</taxon>
        <taxon>Asterales</taxon>
        <taxon>Asteraceae</taxon>
        <taxon>Carduoideae</taxon>
        <taxon>Cardueae</taxon>
        <taxon>Centaureinae</taxon>
        <taxon>Centaurea</taxon>
    </lineage>
</organism>
<keyword evidence="2" id="KW-1185">Reference proteome</keyword>
<name>A0AA38SMR4_9ASTR</name>
<dbReference type="Proteomes" id="UP001172457">
    <property type="component" value="Chromosome 6"/>
</dbReference>
<evidence type="ECO:0000313" key="1">
    <source>
        <dbReference type="EMBL" id="KAJ9545550.1"/>
    </source>
</evidence>
<dbReference type="EMBL" id="JARYMX010000006">
    <property type="protein sequence ID" value="KAJ9545550.1"/>
    <property type="molecule type" value="Genomic_DNA"/>
</dbReference>
<accession>A0AA38SMR4</accession>
<comment type="caution">
    <text evidence="1">The sequence shown here is derived from an EMBL/GenBank/DDBJ whole genome shotgun (WGS) entry which is preliminary data.</text>
</comment>
<gene>
    <name evidence="1" type="ORF">OSB04_025257</name>
</gene>
<proteinExistence type="predicted"/>
<dbReference type="AlphaFoldDB" id="A0AA38SMR4"/>
<evidence type="ECO:0000313" key="2">
    <source>
        <dbReference type="Proteomes" id="UP001172457"/>
    </source>
</evidence>
<protein>
    <submittedName>
        <fullName evidence="1">Uncharacterized protein</fullName>
    </submittedName>
</protein>
<sequence length="67" mass="7645">MAFSLPHPSSEFYLPSSKANLHASALYAIPIFDLQSFESQLVKDLECLGNRYLKEHLMNIWSSIKDT</sequence>
<reference evidence="1" key="1">
    <citation type="submission" date="2023-03" db="EMBL/GenBank/DDBJ databases">
        <title>Chromosome-scale reference genome and RAD-based genetic map of yellow starthistle (Centaurea solstitialis) reveal putative structural variation and QTLs associated with invader traits.</title>
        <authorList>
            <person name="Reatini B."/>
            <person name="Cang F.A."/>
            <person name="Jiang Q."/>
            <person name="Mckibben M.T.W."/>
            <person name="Barker M.S."/>
            <person name="Rieseberg L.H."/>
            <person name="Dlugosch K.M."/>
        </authorList>
    </citation>
    <scope>NUCLEOTIDE SEQUENCE</scope>
    <source>
        <strain evidence="1">CAN-66</strain>
        <tissue evidence="1">Leaf</tissue>
    </source>
</reference>